<protein>
    <submittedName>
        <fullName evidence="1">Uncharacterized protein</fullName>
    </submittedName>
</protein>
<reference evidence="1" key="1">
    <citation type="submission" date="2014-12" db="EMBL/GenBank/DDBJ databases">
        <title>Insight into the proteome of Arion vulgaris.</title>
        <authorList>
            <person name="Aradska J."/>
            <person name="Bulat T."/>
            <person name="Smidak R."/>
            <person name="Sarate P."/>
            <person name="Gangsoo J."/>
            <person name="Sialana F."/>
            <person name="Bilban M."/>
            <person name="Lubec G."/>
        </authorList>
    </citation>
    <scope>NUCLEOTIDE SEQUENCE</scope>
    <source>
        <tissue evidence="1">Skin</tissue>
    </source>
</reference>
<proteinExistence type="predicted"/>
<dbReference type="EMBL" id="HACG01002156">
    <property type="protein sequence ID" value="CEK49021.1"/>
    <property type="molecule type" value="Transcribed_RNA"/>
</dbReference>
<gene>
    <name evidence="1" type="primary">ORF6072</name>
</gene>
<accession>A0A0B6XZS3</accession>
<feature type="non-terminal residue" evidence="1">
    <location>
        <position position="1"/>
    </location>
</feature>
<name>A0A0B6XZS3_9EUPU</name>
<evidence type="ECO:0000313" key="1">
    <source>
        <dbReference type="EMBL" id="CEK49021.1"/>
    </source>
</evidence>
<dbReference type="AlphaFoldDB" id="A0A0B6XZS3"/>
<organism evidence="1">
    <name type="scientific">Arion vulgaris</name>
    <dbReference type="NCBI Taxonomy" id="1028688"/>
    <lineage>
        <taxon>Eukaryota</taxon>
        <taxon>Metazoa</taxon>
        <taxon>Spiralia</taxon>
        <taxon>Lophotrochozoa</taxon>
        <taxon>Mollusca</taxon>
        <taxon>Gastropoda</taxon>
        <taxon>Heterobranchia</taxon>
        <taxon>Euthyneura</taxon>
        <taxon>Panpulmonata</taxon>
        <taxon>Eupulmonata</taxon>
        <taxon>Stylommatophora</taxon>
        <taxon>Helicina</taxon>
        <taxon>Arionoidea</taxon>
        <taxon>Arionidae</taxon>
        <taxon>Arion</taxon>
    </lineage>
</organism>
<sequence length="75" mass="8351">AFEEEAAGLLCQNLPCCTQIFLGTVCKRNNLKTSLESVCKIPLETFIGYHETKSVLYNVISKIDITGFKQMGFVC</sequence>